<dbReference type="HAMAP" id="MF_00101">
    <property type="entry name" value="AcpS"/>
    <property type="match status" value="1"/>
</dbReference>
<evidence type="ECO:0000256" key="7">
    <source>
        <dbReference type="ARBA" id="ARBA00023160"/>
    </source>
</evidence>
<protein>
    <recommendedName>
        <fullName evidence="8">Holo-[acyl-carrier-protein] synthase</fullName>
        <shortName evidence="8">Holo-ACP synthase</shortName>
        <ecNumber evidence="8">2.7.8.7</ecNumber>
    </recommendedName>
    <alternativeName>
        <fullName evidence="8">4'-phosphopantetheinyl transferase AcpS</fullName>
    </alternativeName>
</protein>
<dbReference type="AlphaFoldDB" id="A0A550JJE0"/>
<comment type="caution">
    <text evidence="10">The sequence shown here is derived from an EMBL/GenBank/DDBJ whole genome shotgun (WGS) entry which is preliminary data.</text>
</comment>
<dbReference type="InterPro" id="IPR037143">
    <property type="entry name" value="4-PPantetheinyl_Trfase_dom_sf"/>
</dbReference>
<dbReference type="GO" id="GO:0006633">
    <property type="term" value="P:fatty acid biosynthetic process"/>
    <property type="evidence" value="ECO:0007669"/>
    <property type="project" value="UniProtKB-UniRule"/>
</dbReference>
<dbReference type="NCBIfam" id="TIGR00556">
    <property type="entry name" value="pantethn_trn"/>
    <property type="match status" value="1"/>
</dbReference>
<keyword evidence="5 8" id="KW-0460">Magnesium</keyword>
<comment type="cofactor">
    <cofactor evidence="8">
        <name>Mg(2+)</name>
        <dbReference type="ChEBI" id="CHEBI:18420"/>
    </cofactor>
</comment>
<keyword evidence="11" id="KW-1185">Reference proteome</keyword>
<dbReference type="Gene3D" id="3.90.470.20">
    <property type="entry name" value="4'-phosphopantetheinyl transferase domain"/>
    <property type="match status" value="1"/>
</dbReference>
<dbReference type="GO" id="GO:0008897">
    <property type="term" value="F:holo-[acyl-carrier-protein] synthase activity"/>
    <property type="evidence" value="ECO:0007669"/>
    <property type="project" value="UniProtKB-UniRule"/>
</dbReference>
<dbReference type="InterPro" id="IPR002582">
    <property type="entry name" value="ACPS"/>
</dbReference>
<organism evidence="10 11">
    <name type="scientific">Trichloromonas acetexigens</name>
    <dbReference type="NCBI Taxonomy" id="38815"/>
    <lineage>
        <taxon>Bacteria</taxon>
        <taxon>Pseudomonadati</taxon>
        <taxon>Thermodesulfobacteriota</taxon>
        <taxon>Desulfuromonadia</taxon>
        <taxon>Desulfuromonadales</taxon>
        <taxon>Trichloromonadaceae</taxon>
        <taxon>Trichloromonas</taxon>
    </lineage>
</organism>
<keyword evidence="1 8" id="KW-0444">Lipid biosynthesis</keyword>
<dbReference type="NCBIfam" id="TIGR00516">
    <property type="entry name" value="acpS"/>
    <property type="match status" value="1"/>
</dbReference>
<comment type="similarity">
    <text evidence="8">Belongs to the P-Pant transferase superfamily. AcpS family.</text>
</comment>
<comment type="catalytic activity">
    <reaction evidence="8">
        <text>apo-[ACP] + CoA = holo-[ACP] + adenosine 3',5'-bisphosphate + H(+)</text>
        <dbReference type="Rhea" id="RHEA:12068"/>
        <dbReference type="Rhea" id="RHEA-COMP:9685"/>
        <dbReference type="Rhea" id="RHEA-COMP:9690"/>
        <dbReference type="ChEBI" id="CHEBI:15378"/>
        <dbReference type="ChEBI" id="CHEBI:29999"/>
        <dbReference type="ChEBI" id="CHEBI:57287"/>
        <dbReference type="ChEBI" id="CHEBI:58343"/>
        <dbReference type="ChEBI" id="CHEBI:64479"/>
        <dbReference type="EC" id="2.7.8.7"/>
    </reaction>
</comment>
<dbReference type="GO" id="GO:0005737">
    <property type="term" value="C:cytoplasm"/>
    <property type="evidence" value="ECO:0007669"/>
    <property type="project" value="UniProtKB-SubCell"/>
</dbReference>
<keyword evidence="3 8" id="KW-0479">Metal-binding</keyword>
<dbReference type="InterPro" id="IPR008278">
    <property type="entry name" value="4-PPantetheinyl_Trfase_dom"/>
</dbReference>
<evidence type="ECO:0000313" key="11">
    <source>
        <dbReference type="Proteomes" id="UP000317155"/>
    </source>
</evidence>
<evidence type="ECO:0000256" key="4">
    <source>
        <dbReference type="ARBA" id="ARBA00022832"/>
    </source>
</evidence>
<comment type="function">
    <text evidence="8">Transfers the 4'-phosphopantetheine moiety from coenzyme A to a Ser of acyl-carrier-protein.</text>
</comment>
<evidence type="ECO:0000256" key="6">
    <source>
        <dbReference type="ARBA" id="ARBA00023098"/>
    </source>
</evidence>
<sequence>MAIVGVGTDLSRASRFRRFLEKGNRALIQRIFTPAEQAYCLPKPDPSPHLAARFAVKEAFLKALGLGLREGITWQDMDVLRDDLGKPSLAVSGRAAEILAERGIAAIHLSYSHEGDYASATVILERP</sequence>
<feature type="domain" description="4'-phosphopantetheinyl transferase" evidence="9">
    <location>
        <begin position="5"/>
        <end position="104"/>
    </location>
</feature>
<keyword evidence="7 8" id="KW-0275">Fatty acid biosynthesis</keyword>
<gene>
    <name evidence="8 10" type="primary">acpS</name>
    <name evidence="10" type="ORF">FL622_04315</name>
</gene>
<comment type="subcellular location">
    <subcellularLocation>
        <location evidence="8">Cytoplasm</location>
    </subcellularLocation>
</comment>
<reference evidence="10 11" key="1">
    <citation type="submission" date="2019-07" db="EMBL/GenBank/DDBJ databases">
        <title>Insights of Desulfuromonas acetexigens electromicrobiology.</title>
        <authorList>
            <person name="Katuri K."/>
            <person name="Sapireddy V."/>
            <person name="Shaw D.R."/>
            <person name="Saikaly P."/>
        </authorList>
    </citation>
    <scope>NUCLEOTIDE SEQUENCE [LARGE SCALE GENOMIC DNA]</scope>
    <source>
        <strain evidence="10 11">2873</strain>
    </source>
</reference>
<proteinExistence type="inferred from homology"/>
<dbReference type="GO" id="GO:0000287">
    <property type="term" value="F:magnesium ion binding"/>
    <property type="evidence" value="ECO:0007669"/>
    <property type="project" value="UniProtKB-UniRule"/>
</dbReference>
<evidence type="ECO:0000256" key="8">
    <source>
        <dbReference type="HAMAP-Rule" id="MF_00101"/>
    </source>
</evidence>
<keyword evidence="8" id="KW-0963">Cytoplasm</keyword>
<evidence type="ECO:0000256" key="1">
    <source>
        <dbReference type="ARBA" id="ARBA00022516"/>
    </source>
</evidence>
<accession>A0A550JJE0</accession>
<keyword evidence="6 8" id="KW-0443">Lipid metabolism</keyword>
<dbReference type="InterPro" id="IPR004568">
    <property type="entry name" value="Ppantetheine-prot_Trfase_dom"/>
</dbReference>
<dbReference type="RefSeq" id="WP_092056182.1">
    <property type="nucleotide sequence ID" value="NZ_FOJJ01000012.1"/>
</dbReference>
<dbReference type="EC" id="2.7.8.7" evidence="8"/>
<evidence type="ECO:0000259" key="9">
    <source>
        <dbReference type="Pfam" id="PF01648"/>
    </source>
</evidence>
<feature type="binding site" evidence="8">
    <location>
        <position position="9"/>
    </location>
    <ligand>
        <name>Mg(2+)</name>
        <dbReference type="ChEBI" id="CHEBI:18420"/>
    </ligand>
</feature>
<keyword evidence="2 8" id="KW-0808">Transferase</keyword>
<evidence type="ECO:0000313" key="10">
    <source>
        <dbReference type="EMBL" id="TRO83314.1"/>
    </source>
</evidence>
<dbReference type="Proteomes" id="UP000317155">
    <property type="component" value="Unassembled WGS sequence"/>
</dbReference>
<dbReference type="SUPFAM" id="SSF56214">
    <property type="entry name" value="4'-phosphopantetheinyl transferase"/>
    <property type="match status" value="1"/>
</dbReference>
<dbReference type="Pfam" id="PF01648">
    <property type="entry name" value="ACPS"/>
    <property type="match status" value="1"/>
</dbReference>
<dbReference type="OrthoDB" id="517356at2"/>
<keyword evidence="4 8" id="KW-0276">Fatty acid metabolism</keyword>
<evidence type="ECO:0000256" key="5">
    <source>
        <dbReference type="ARBA" id="ARBA00022842"/>
    </source>
</evidence>
<name>A0A550JJE0_9BACT</name>
<feature type="binding site" evidence="8">
    <location>
        <position position="58"/>
    </location>
    <ligand>
        <name>Mg(2+)</name>
        <dbReference type="ChEBI" id="CHEBI:18420"/>
    </ligand>
</feature>
<dbReference type="EMBL" id="VJVV01000002">
    <property type="protein sequence ID" value="TRO83314.1"/>
    <property type="molecule type" value="Genomic_DNA"/>
</dbReference>
<evidence type="ECO:0000256" key="3">
    <source>
        <dbReference type="ARBA" id="ARBA00022723"/>
    </source>
</evidence>
<evidence type="ECO:0000256" key="2">
    <source>
        <dbReference type="ARBA" id="ARBA00022679"/>
    </source>
</evidence>